<evidence type="ECO:0000313" key="3">
    <source>
        <dbReference type="EnsemblMetazoa" id="AFAF004627-PA"/>
    </source>
</evidence>
<keyword evidence="2" id="KW-0732">Signal</keyword>
<keyword evidence="4" id="KW-1185">Reference proteome</keyword>
<dbReference type="EMBL" id="AXCN02000934">
    <property type="status" value="NOT_ANNOTATED_CDS"/>
    <property type="molecule type" value="Genomic_DNA"/>
</dbReference>
<evidence type="ECO:0000256" key="1">
    <source>
        <dbReference type="SAM" id="MobiDB-lite"/>
    </source>
</evidence>
<organism evidence="3 4">
    <name type="scientific">Anopheles farauti</name>
    <dbReference type="NCBI Taxonomy" id="69004"/>
    <lineage>
        <taxon>Eukaryota</taxon>
        <taxon>Metazoa</taxon>
        <taxon>Ecdysozoa</taxon>
        <taxon>Arthropoda</taxon>
        <taxon>Hexapoda</taxon>
        <taxon>Insecta</taxon>
        <taxon>Pterygota</taxon>
        <taxon>Neoptera</taxon>
        <taxon>Endopterygota</taxon>
        <taxon>Diptera</taxon>
        <taxon>Nematocera</taxon>
        <taxon>Culicoidea</taxon>
        <taxon>Culicidae</taxon>
        <taxon>Anophelinae</taxon>
        <taxon>Anopheles</taxon>
    </lineage>
</organism>
<reference evidence="3" key="2">
    <citation type="submission" date="2020-05" db="UniProtKB">
        <authorList>
            <consortium name="EnsemblMetazoa"/>
        </authorList>
    </citation>
    <scope>IDENTIFICATION</scope>
    <source>
        <strain evidence="3">FAR1</strain>
    </source>
</reference>
<feature type="region of interest" description="Disordered" evidence="1">
    <location>
        <begin position="29"/>
        <end position="59"/>
    </location>
</feature>
<accession>A0A182Q7K3</accession>
<feature type="chain" id="PRO_5008132346" description="Secreted protein" evidence="2">
    <location>
        <begin position="28"/>
        <end position="110"/>
    </location>
</feature>
<dbReference type="Proteomes" id="UP000075886">
    <property type="component" value="Unassembled WGS sequence"/>
</dbReference>
<dbReference type="AlphaFoldDB" id="A0A182Q7K3"/>
<feature type="signal peptide" evidence="2">
    <location>
        <begin position="1"/>
        <end position="27"/>
    </location>
</feature>
<reference evidence="4" key="1">
    <citation type="submission" date="2014-01" db="EMBL/GenBank/DDBJ databases">
        <title>The Genome Sequence of Anopheles farauti FAR1 (V2).</title>
        <authorList>
            <consortium name="The Broad Institute Genomics Platform"/>
            <person name="Neafsey D.E."/>
            <person name="Besansky N."/>
            <person name="Howell P."/>
            <person name="Walton C."/>
            <person name="Young S.K."/>
            <person name="Zeng Q."/>
            <person name="Gargeya S."/>
            <person name="Fitzgerald M."/>
            <person name="Haas B."/>
            <person name="Abouelleil A."/>
            <person name="Allen A.W."/>
            <person name="Alvarado L."/>
            <person name="Arachchi H.M."/>
            <person name="Berlin A.M."/>
            <person name="Chapman S.B."/>
            <person name="Gainer-Dewar J."/>
            <person name="Goldberg J."/>
            <person name="Griggs A."/>
            <person name="Gujja S."/>
            <person name="Hansen M."/>
            <person name="Howarth C."/>
            <person name="Imamovic A."/>
            <person name="Ireland A."/>
            <person name="Larimer J."/>
            <person name="McCowan C."/>
            <person name="Murphy C."/>
            <person name="Pearson M."/>
            <person name="Poon T.W."/>
            <person name="Priest M."/>
            <person name="Roberts A."/>
            <person name="Saif S."/>
            <person name="Shea T."/>
            <person name="Sisk P."/>
            <person name="Sykes S."/>
            <person name="Wortman J."/>
            <person name="Nusbaum C."/>
            <person name="Birren B."/>
        </authorList>
    </citation>
    <scope>NUCLEOTIDE SEQUENCE [LARGE SCALE GENOMIC DNA]</scope>
    <source>
        <strain evidence="4">FAR1</strain>
    </source>
</reference>
<dbReference type="VEuPathDB" id="VectorBase:AFAF004627"/>
<dbReference type="EnsemblMetazoa" id="AFAF004627-RA">
    <property type="protein sequence ID" value="AFAF004627-PA"/>
    <property type="gene ID" value="AFAF004627"/>
</dbReference>
<feature type="compositionally biased region" description="Polar residues" evidence="1">
    <location>
        <begin position="40"/>
        <end position="54"/>
    </location>
</feature>
<evidence type="ECO:0008006" key="5">
    <source>
        <dbReference type="Google" id="ProtNLM"/>
    </source>
</evidence>
<sequence length="110" mass="12604">MKCNIRITSVIIIGTLILCSVLLTVHSAPTPESERPQEEVSITQDSPQILSSDASQHRRSKREIIFRPLFVYRQQQIHKHVQDSLKLPKSNPYKQDIDNYAGQFPAAFFI</sequence>
<protein>
    <recommendedName>
        <fullName evidence="5">Secreted protein</fullName>
    </recommendedName>
</protein>
<evidence type="ECO:0000256" key="2">
    <source>
        <dbReference type="SAM" id="SignalP"/>
    </source>
</evidence>
<evidence type="ECO:0000313" key="4">
    <source>
        <dbReference type="Proteomes" id="UP000075886"/>
    </source>
</evidence>
<name>A0A182Q7K3_9DIPT</name>
<proteinExistence type="predicted"/>